<organism evidence="1 2">
    <name type="scientific">Hoylesella timonensis CRIS 5C-B1</name>
    <dbReference type="NCBI Taxonomy" id="679189"/>
    <lineage>
        <taxon>Bacteria</taxon>
        <taxon>Pseudomonadati</taxon>
        <taxon>Bacteroidota</taxon>
        <taxon>Bacteroidia</taxon>
        <taxon>Bacteroidales</taxon>
        <taxon>Prevotellaceae</taxon>
        <taxon>Hoylesella</taxon>
    </lineage>
</organism>
<accession>D1VXH0</accession>
<dbReference type="eggNOG" id="COG1974">
    <property type="taxonomic scope" value="Bacteria"/>
</dbReference>
<dbReference type="EMBL" id="ADEF01000013">
    <property type="protein sequence ID" value="EFA98130.1"/>
    <property type="molecule type" value="Genomic_DNA"/>
</dbReference>
<gene>
    <name evidence="1" type="ORF">HMPREF9019_0906</name>
</gene>
<comment type="caution">
    <text evidence="1">The sequence shown here is derived from an EMBL/GenBank/DDBJ whole genome shotgun (WGS) entry which is preliminary data.</text>
</comment>
<dbReference type="RefSeq" id="WP_008122572.1">
    <property type="nucleotide sequence ID" value="NZ_ADEF01000013.1"/>
</dbReference>
<dbReference type="Proteomes" id="UP000004001">
    <property type="component" value="Unassembled WGS sequence"/>
</dbReference>
<protein>
    <recommendedName>
        <fullName evidence="3">Peptidase S24/S26A/S26B/S26C domain-containing protein</fullName>
    </recommendedName>
</protein>
<name>D1VXH0_9BACT</name>
<evidence type="ECO:0000313" key="1">
    <source>
        <dbReference type="EMBL" id="EFA98130.1"/>
    </source>
</evidence>
<evidence type="ECO:0008006" key="3">
    <source>
        <dbReference type="Google" id="ProtNLM"/>
    </source>
</evidence>
<reference evidence="1 2" key="1">
    <citation type="submission" date="2009-12" db="EMBL/GenBank/DDBJ databases">
        <title>Genome Sequence of Prevotella timonensis CRIS 5C-B1.</title>
        <authorList>
            <person name="Durkin A.S."/>
            <person name="Madupu R."/>
            <person name="Torralba M."/>
            <person name="Methe B."/>
            <person name="Sutton G."/>
            <person name="Strausberg R.L."/>
            <person name="Nelson K.E."/>
        </authorList>
    </citation>
    <scope>NUCLEOTIDE SEQUENCE [LARGE SCALE GENOMIC DNA]</scope>
    <source>
        <strain evidence="1 2">CRIS 5C-B1</strain>
    </source>
</reference>
<dbReference type="AlphaFoldDB" id="D1VXH0"/>
<proteinExistence type="predicted"/>
<evidence type="ECO:0000313" key="2">
    <source>
        <dbReference type="Proteomes" id="UP000004001"/>
    </source>
</evidence>
<keyword evidence="2" id="KW-1185">Reference proteome</keyword>
<sequence length="244" mass="27625">MNDVQKRLNEFIVYLGISTAEFEKTTGLGNGFSQKTNERMRNSSKNLISKYYPELNMKWLIKGQGEMLNKNYTTNTSDNDHRTITDNTPITNKNLVVSGKRKIPFYDDVSTIGGTNELVAGLETSIASDYIDTGDWFKEATSAIRHYGDSMVEYPSGSILALKRVHDVSLLVWGRNYCIETTEFRITKRLQDGGDDYIIAYSSNKETYPDGTLVHSPIRIPKKSIRHIDLVLGCVTKEYSNNLL</sequence>